<evidence type="ECO:0000256" key="1">
    <source>
        <dbReference type="ARBA" id="ARBA00008857"/>
    </source>
</evidence>
<feature type="region of interest" description="Disordered" evidence="6">
    <location>
        <begin position="186"/>
        <end position="207"/>
    </location>
</feature>
<evidence type="ECO:0000256" key="2">
    <source>
        <dbReference type="ARBA" id="ARBA00022908"/>
    </source>
</evidence>
<proteinExistence type="inferred from homology"/>
<dbReference type="PROSITE" id="PS51898">
    <property type="entry name" value="TYR_RECOMBINASE"/>
    <property type="match status" value="1"/>
</dbReference>
<dbReference type="Gene3D" id="1.10.443.10">
    <property type="entry name" value="Intergrase catalytic core"/>
    <property type="match status" value="1"/>
</dbReference>
<dbReference type="SUPFAM" id="SSF56349">
    <property type="entry name" value="DNA breaking-rejoining enzymes"/>
    <property type="match status" value="1"/>
</dbReference>
<sequence length="417" mass="45932">MATSGKKLPRGIDRLHNGTYRARLFVDGVQHSLGAYQTIGDARAALDIARSEKARGTFVPPADKRRNQKVEAELRARKATADSRSVREMFTAWSEYLEHRGLKFGTRYTYERRLEAHFLPEFENTGVGRILAEDIADWLDRLEKSKGSTTAAPVHQTVASMFRWASGDAPDLPRNFKPWVLASPVPPPSASKFRRPSSTPERNRTPASIEDVAALAANMPPAERMAVLLSGWCGLRLGEVLGLRRRHITTGTGDKQVHWIKVETQVQARGSGVREETPKSRAGIRDVPVPPSLVPALVEHLEQHATKGRDGLLFPRHPGGDVHHHPNTIRTHFNDALEAVNAPRIAGEDDRDPLENFTFHGLRHSALTRLGQAGATTAELKAYAGHSDGASVERYQHAERSRLAALAGALSESTEGK</sequence>
<name>A0ABV8XY58_9MICC</name>
<evidence type="ECO:0000256" key="6">
    <source>
        <dbReference type="SAM" id="MobiDB-lite"/>
    </source>
</evidence>
<dbReference type="InterPro" id="IPR010998">
    <property type="entry name" value="Integrase_recombinase_N"/>
</dbReference>
<organism evidence="9 10">
    <name type="scientific">Citricoccus alkalitolerans</name>
    <dbReference type="NCBI Taxonomy" id="246603"/>
    <lineage>
        <taxon>Bacteria</taxon>
        <taxon>Bacillati</taxon>
        <taxon>Actinomycetota</taxon>
        <taxon>Actinomycetes</taxon>
        <taxon>Micrococcales</taxon>
        <taxon>Micrococcaceae</taxon>
        <taxon>Citricoccus</taxon>
    </lineage>
</organism>
<keyword evidence="2" id="KW-0229">DNA integration</keyword>
<dbReference type="InterPro" id="IPR044068">
    <property type="entry name" value="CB"/>
</dbReference>
<evidence type="ECO:0000256" key="5">
    <source>
        <dbReference type="PROSITE-ProRule" id="PRU01248"/>
    </source>
</evidence>
<protein>
    <submittedName>
        <fullName evidence="9">Tyrosine-type recombinase/integrase</fullName>
    </submittedName>
</protein>
<keyword evidence="3 5" id="KW-0238">DNA-binding</keyword>
<keyword evidence="10" id="KW-1185">Reference proteome</keyword>
<accession>A0ABV8XY58</accession>
<feature type="domain" description="Core-binding (CB)" evidence="8">
    <location>
        <begin position="84"/>
        <end position="166"/>
    </location>
</feature>
<dbReference type="InterPro" id="IPR002104">
    <property type="entry name" value="Integrase_catalytic"/>
</dbReference>
<feature type="region of interest" description="Disordered" evidence="6">
    <location>
        <begin position="269"/>
        <end position="288"/>
    </location>
</feature>
<dbReference type="InterPro" id="IPR013762">
    <property type="entry name" value="Integrase-like_cat_sf"/>
</dbReference>
<dbReference type="RefSeq" id="WP_344226272.1">
    <property type="nucleotide sequence ID" value="NZ_BAAALH010000001.1"/>
</dbReference>
<comment type="caution">
    <text evidence="9">The sequence shown here is derived from an EMBL/GenBank/DDBJ whole genome shotgun (WGS) entry which is preliminary data.</text>
</comment>
<dbReference type="PANTHER" id="PTHR30629:SF2">
    <property type="entry name" value="PROPHAGE INTEGRASE INTS-RELATED"/>
    <property type="match status" value="1"/>
</dbReference>
<gene>
    <name evidence="9" type="ORF">ACFO0K_12820</name>
</gene>
<reference evidence="10" key="1">
    <citation type="journal article" date="2019" name="Int. J. Syst. Evol. Microbiol.">
        <title>The Global Catalogue of Microorganisms (GCM) 10K type strain sequencing project: providing services to taxonomists for standard genome sequencing and annotation.</title>
        <authorList>
            <consortium name="The Broad Institute Genomics Platform"/>
            <consortium name="The Broad Institute Genome Sequencing Center for Infectious Disease"/>
            <person name="Wu L."/>
            <person name="Ma J."/>
        </authorList>
    </citation>
    <scope>NUCLEOTIDE SEQUENCE [LARGE SCALE GENOMIC DNA]</scope>
    <source>
        <strain evidence="10">CGMCC 1.12125</strain>
    </source>
</reference>
<dbReference type="InterPro" id="IPR050808">
    <property type="entry name" value="Phage_Integrase"/>
</dbReference>
<keyword evidence="4" id="KW-0233">DNA recombination</keyword>
<dbReference type="Pfam" id="PF00589">
    <property type="entry name" value="Phage_integrase"/>
    <property type="match status" value="1"/>
</dbReference>
<evidence type="ECO:0000259" key="8">
    <source>
        <dbReference type="PROSITE" id="PS51900"/>
    </source>
</evidence>
<dbReference type="EMBL" id="JBHSEN010000002">
    <property type="protein sequence ID" value="MFC4430554.1"/>
    <property type="molecule type" value="Genomic_DNA"/>
</dbReference>
<evidence type="ECO:0000256" key="3">
    <source>
        <dbReference type="ARBA" id="ARBA00023125"/>
    </source>
</evidence>
<dbReference type="Gene3D" id="1.10.150.130">
    <property type="match status" value="1"/>
</dbReference>
<dbReference type="Proteomes" id="UP001595965">
    <property type="component" value="Unassembled WGS sequence"/>
</dbReference>
<evidence type="ECO:0000313" key="10">
    <source>
        <dbReference type="Proteomes" id="UP001595965"/>
    </source>
</evidence>
<comment type="similarity">
    <text evidence="1">Belongs to the 'phage' integrase family.</text>
</comment>
<evidence type="ECO:0000259" key="7">
    <source>
        <dbReference type="PROSITE" id="PS51898"/>
    </source>
</evidence>
<evidence type="ECO:0000313" key="9">
    <source>
        <dbReference type="EMBL" id="MFC4430554.1"/>
    </source>
</evidence>
<evidence type="ECO:0000256" key="4">
    <source>
        <dbReference type="ARBA" id="ARBA00023172"/>
    </source>
</evidence>
<dbReference type="PROSITE" id="PS51900">
    <property type="entry name" value="CB"/>
    <property type="match status" value="1"/>
</dbReference>
<feature type="domain" description="Tyr recombinase" evidence="7">
    <location>
        <begin position="202"/>
        <end position="408"/>
    </location>
</feature>
<dbReference type="InterPro" id="IPR011010">
    <property type="entry name" value="DNA_brk_join_enz"/>
</dbReference>
<dbReference type="PANTHER" id="PTHR30629">
    <property type="entry name" value="PROPHAGE INTEGRASE"/>
    <property type="match status" value="1"/>
</dbReference>